<keyword evidence="9 12" id="KW-1133">Transmembrane helix</keyword>
<evidence type="ECO:0000256" key="7">
    <source>
        <dbReference type="ARBA" id="ARBA00022847"/>
    </source>
</evidence>
<dbReference type="HAMAP" id="MF_01522">
    <property type="entry name" value="Kup"/>
    <property type="match status" value="1"/>
</dbReference>
<comment type="catalytic activity">
    <reaction evidence="12">
        <text>K(+)(in) + H(+)(in) = K(+)(out) + H(+)(out)</text>
        <dbReference type="Rhea" id="RHEA:28490"/>
        <dbReference type="ChEBI" id="CHEBI:15378"/>
        <dbReference type="ChEBI" id="CHEBI:29103"/>
    </reaction>
</comment>
<feature type="transmembrane region" description="Helical" evidence="12">
    <location>
        <begin position="105"/>
        <end position="125"/>
    </location>
</feature>
<feature type="transmembrane region" description="Helical" evidence="12">
    <location>
        <begin position="343"/>
        <end position="364"/>
    </location>
</feature>
<dbReference type="Pfam" id="PF02705">
    <property type="entry name" value="K_trans"/>
    <property type="match status" value="1"/>
</dbReference>
<feature type="transmembrane region" description="Helical" evidence="12">
    <location>
        <begin position="403"/>
        <end position="420"/>
    </location>
</feature>
<evidence type="ECO:0000256" key="9">
    <source>
        <dbReference type="ARBA" id="ARBA00022989"/>
    </source>
</evidence>
<evidence type="ECO:0000256" key="5">
    <source>
        <dbReference type="ARBA" id="ARBA00022538"/>
    </source>
</evidence>
<evidence type="ECO:0000256" key="1">
    <source>
        <dbReference type="ARBA" id="ARBA00004141"/>
    </source>
</evidence>
<keyword evidence="3 12" id="KW-0813">Transport</keyword>
<dbReference type="PANTHER" id="PTHR30540">
    <property type="entry name" value="OSMOTIC STRESS POTASSIUM TRANSPORTER"/>
    <property type="match status" value="1"/>
</dbReference>
<evidence type="ECO:0000256" key="8">
    <source>
        <dbReference type="ARBA" id="ARBA00022958"/>
    </source>
</evidence>
<feature type="transmembrane region" description="Helical" evidence="12">
    <location>
        <begin position="370"/>
        <end position="391"/>
    </location>
</feature>
<evidence type="ECO:0000313" key="16">
    <source>
        <dbReference type="Proteomes" id="UP000321534"/>
    </source>
</evidence>
<keyword evidence="7 12" id="KW-0769">Symport</keyword>
<dbReference type="GO" id="GO:0015293">
    <property type="term" value="F:symporter activity"/>
    <property type="evidence" value="ECO:0007669"/>
    <property type="project" value="UniProtKB-UniRule"/>
</dbReference>
<keyword evidence="4 12" id="KW-1003">Cell membrane</keyword>
<dbReference type="GO" id="GO:0005886">
    <property type="term" value="C:plasma membrane"/>
    <property type="evidence" value="ECO:0007669"/>
    <property type="project" value="UniProtKB-SubCell"/>
</dbReference>
<evidence type="ECO:0000256" key="12">
    <source>
        <dbReference type="HAMAP-Rule" id="MF_01522"/>
    </source>
</evidence>
<comment type="function">
    <text evidence="12">Transport of potassium into the cell. Likely operates as a K(+):H(+) symporter.</text>
</comment>
<keyword evidence="16" id="KW-1185">Reference proteome</keyword>
<dbReference type="InterPro" id="IPR053951">
    <property type="entry name" value="K_trans_N"/>
</dbReference>
<comment type="caution">
    <text evidence="15">The sequence shown here is derived from an EMBL/GenBank/DDBJ whole genome shotgun (WGS) entry which is preliminary data.</text>
</comment>
<feature type="domain" description="K+ potassium transporter integral membrane" evidence="13">
    <location>
        <begin position="15"/>
        <end position="468"/>
    </location>
</feature>
<evidence type="ECO:0000259" key="14">
    <source>
        <dbReference type="Pfam" id="PF22776"/>
    </source>
</evidence>
<dbReference type="EMBL" id="BJYX01000007">
    <property type="protein sequence ID" value="GEO29948.1"/>
    <property type="molecule type" value="Genomic_DNA"/>
</dbReference>
<dbReference type="PANTHER" id="PTHR30540:SF79">
    <property type="entry name" value="LOW AFFINITY POTASSIUM TRANSPORT SYSTEM PROTEIN KUP"/>
    <property type="match status" value="1"/>
</dbReference>
<keyword evidence="10 12" id="KW-0406">Ion transport</keyword>
<dbReference type="GO" id="GO:0015079">
    <property type="term" value="F:potassium ion transmembrane transporter activity"/>
    <property type="evidence" value="ECO:0007669"/>
    <property type="project" value="UniProtKB-UniRule"/>
</dbReference>
<accession>A0A512D0G3</accession>
<keyword evidence="8 12" id="KW-0630">Potassium</keyword>
<evidence type="ECO:0000256" key="2">
    <source>
        <dbReference type="ARBA" id="ARBA00007019"/>
    </source>
</evidence>
<proteinExistence type="inferred from homology"/>
<feature type="transmembrane region" description="Helical" evidence="12">
    <location>
        <begin position="293"/>
        <end position="317"/>
    </location>
</feature>
<evidence type="ECO:0000256" key="6">
    <source>
        <dbReference type="ARBA" id="ARBA00022692"/>
    </source>
</evidence>
<evidence type="ECO:0000256" key="4">
    <source>
        <dbReference type="ARBA" id="ARBA00022475"/>
    </source>
</evidence>
<dbReference type="Pfam" id="PF22776">
    <property type="entry name" value="K_trans_C"/>
    <property type="match status" value="1"/>
</dbReference>
<feature type="transmembrane region" description="Helical" evidence="12">
    <location>
        <begin position="53"/>
        <end position="74"/>
    </location>
</feature>
<evidence type="ECO:0000256" key="10">
    <source>
        <dbReference type="ARBA" id="ARBA00023065"/>
    </source>
</evidence>
<sequence>MEHVPKRSRRGVAGLALGALGVVFGDIGTSPLYALQTVFSVDHNMVATSAGDVFGVISLVFWSVTLVVSVKYVVFILRADNDGEGGVMALAALARTAVRPGGRRYGLVMLLGVLGASLFYGDSVITPAISVMSAIEGLSVSTPGVEHLVVPIGAVIITLLFAGQRFGTELVGRFFGPVMALWFVVLALLGGAQVVKDPSILAGLSPHYAVLFVVEHPGIAFIAMGAVVLSITGAEALYADMGHFGPTPIRRAWFFVVFPALTLNYLGQGALILGDPRTAASPFFHLAPDALGFPLVILSTVATVIASQAVISGAYSVSRQAERLGYLPRLTVRHTSQRERGQIYVPAVNWTLFVGVIALLLLFGSSERLATAYGLAVTGTFLITTTLFHIYAQAAWGWDRRRLLLLGIPLGLLELTYFGANLTKIFHGGWLPLVIAVLVATVMLTWQRGRGLVTDRRTEMEGPLEPFIEWLHGNPVAKVPGTAVFLHPGKDSTPLALRENATFNHVLHELVLIVSISSENVPFVPDAERVVLDHLGDPYDAITHLTLRFGFQEEQDVPRALGIARAQELVDVDIDDAYYFLSRISLDRGDEPTMPRWRKRLFLALAHNAASPTGYFNLPEDRTVSMGATVTF</sequence>
<keyword evidence="5 12" id="KW-0633">Potassium transport</keyword>
<evidence type="ECO:0000259" key="13">
    <source>
        <dbReference type="Pfam" id="PF02705"/>
    </source>
</evidence>
<dbReference type="AlphaFoldDB" id="A0A512D0G3"/>
<comment type="subcellular location">
    <subcellularLocation>
        <location evidence="12">Cell membrane</location>
        <topology evidence="12">Multi-pass membrane protein</topology>
    </subcellularLocation>
    <subcellularLocation>
        <location evidence="1">Membrane</location>
        <topology evidence="1">Multi-pass membrane protein</topology>
    </subcellularLocation>
</comment>
<feature type="transmembrane region" description="Helical" evidence="12">
    <location>
        <begin position="426"/>
        <end position="446"/>
    </location>
</feature>
<keyword evidence="11 12" id="KW-0472">Membrane</keyword>
<reference evidence="15 16" key="1">
    <citation type="submission" date="2019-07" db="EMBL/GenBank/DDBJ databases">
        <title>Whole genome shotgun sequence of Terrabacter aerolatus NBRC 106305.</title>
        <authorList>
            <person name="Hosoyama A."/>
            <person name="Uohara A."/>
            <person name="Ohji S."/>
            <person name="Ichikawa N."/>
        </authorList>
    </citation>
    <scope>NUCLEOTIDE SEQUENCE [LARGE SCALE GENOMIC DNA]</scope>
    <source>
        <strain evidence="15 16">NBRC 106305</strain>
    </source>
</reference>
<protein>
    <recommendedName>
        <fullName evidence="12">Probable potassium transport system protein Kup</fullName>
    </recommendedName>
</protein>
<dbReference type="InterPro" id="IPR003855">
    <property type="entry name" value="K+_transporter"/>
</dbReference>
<dbReference type="RefSeq" id="WP_222594099.1">
    <property type="nucleotide sequence ID" value="NZ_BJYX01000007.1"/>
</dbReference>
<evidence type="ECO:0000256" key="11">
    <source>
        <dbReference type="ARBA" id="ARBA00023136"/>
    </source>
</evidence>
<feature type="transmembrane region" description="Helical" evidence="12">
    <location>
        <begin position="252"/>
        <end position="273"/>
    </location>
</feature>
<keyword evidence="6 12" id="KW-0812">Transmembrane</keyword>
<feature type="transmembrane region" description="Helical" evidence="12">
    <location>
        <begin position="12"/>
        <end position="33"/>
    </location>
</feature>
<name>A0A512D0G3_9MICO</name>
<feature type="domain" description="K+ potassium transporter C-terminal" evidence="14">
    <location>
        <begin position="480"/>
        <end position="630"/>
    </location>
</feature>
<dbReference type="InterPro" id="IPR053952">
    <property type="entry name" value="K_trans_C"/>
</dbReference>
<evidence type="ECO:0000256" key="3">
    <source>
        <dbReference type="ARBA" id="ARBA00022448"/>
    </source>
</evidence>
<evidence type="ECO:0000313" key="15">
    <source>
        <dbReference type="EMBL" id="GEO29948.1"/>
    </source>
</evidence>
<gene>
    <name evidence="12 15" type="primary">kup</name>
    <name evidence="15" type="ORF">TAE01_17580</name>
</gene>
<feature type="transmembrane region" description="Helical" evidence="12">
    <location>
        <begin position="207"/>
        <end position="231"/>
    </location>
</feature>
<feature type="transmembrane region" description="Helical" evidence="12">
    <location>
        <begin position="174"/>
        <end position="195"/>
    </location>
</feature>
<dbReference type="Proteomes" id="UP000321534">
    <property type="component" value="Unassembled WGS sequence"/>
</dbReference>
<dbReference type="InterPro" id="IPR023051">
    <property type="entry name" value="Kup"/>
</dbReference>
<organism evidence="15 16">
    <name type="scientific">Terrabacter aerolatus</name>
    <dbReference type="NCBI Taxonomy" id="422442"/>
    <lineage>
        <taxon>Bacteria</taxon>
        <taxon>Bacillati</taxon>
        <taxon>Actinomycetota</taxon>
        <taxon>Actinomycetes</taxon>
        <taxon>Micrococcales</taxon>
        <taxon>Intrasporangiaceae</taxon>
        <taxon>Terrabacter</taxon>
    </lineage>
</organism>
<comment type="similarity">
    <text evidence="2 12">Belongs to the HAK/KUP transporter (TC 2.A.72) family.</text>
</comment>
<feature type="transmembrane region" description="Helical" evidence="12">
    <location>
        <begin position="145"/>
        <end position="162"/>
    </location>
</feature>